<dbReference type="PANTHER" id="PTHR36836">
    <property type="entry name" value="COLANIC ACID BIOSYNTHESIS PROTEIN WCAK"/>
    <property type="match status" value="1"/>
</dbReference>
<accession>A0ABW3LQF1</accession>
<keyword evidence="3" id="KW-1185">Reference proteome</keyword>
<keyword evidence="2" id="KW-0808">Transferase</keyword>
<organism evidence="2 3">
    <name type="scientific">Virgibacillus byunsanensis</name>
    <dbReference type="NCBI Taxonomy" id="570945"/>
    <lineage>
        <taxon>Bacteria</taxon>
        <taxon>Bacillati</taxon>
        <taxon>Bacillota</taxon>
        <taxon>Bacilli</taxon>
        <taxon>Bacillales</taxon>
        <taxon>Bacillaceae</taxon>
        <taxon>Virgibacillus</taxon>
    </lineage>
</organism>
<dbReference type="PANTHER" id="PTHR36836:SF1">
    <property type="entry name" value="COLANIC ACID BIOSYNTHESIS PROTEIN WCAK"/>
    <property type="match status" value="1"/>
</dbReference>
<dbReference type="InterPro" id="IPR007345">
    <property type="entry name" value="Polysacch_pyruvyl_Trfase"/>
</dbReference>
<sequence>MSTKRVLVNAYFAQNLGDDLFLKVLFDRYPNAEFHLLTKNENYNIIFQNYSNVKIMKSMSVKIGNHTFNFFSKLHDLIIKYKNYDALVNIGGSIFMESVGWQERLESRGDLPKKFKKINRKTYIIGANFGPFEDNLYIEKHKEFFSQFDDICFRDNYSHNIFKELDNVRYAPDVVFNMEINFDVQDKEKIIGFSIIDVENRKDLEKYFHSYMEKIKEIVKSYIQLGYKIKLFSFCEKEGDIKAINYLLDNIEHTYKRQIEVITYNLDINFFLDEYKSCEAIIATRFHSVVLSLLLDQNVFPIIYSDKTFNVIKDLNMESNCCYIKDIDKLNTKSLIEILKDNKLKDKNLISESEKQFQKLDLLFV</sequence>
<protein>
    <submittedName>
        <fullName evidence="2">Polysaccharide pyruvyl transferase family protein</fullName>
    </submittedName>
</protein>
<dbReference type="GO" id="GO:0016740">
    <property type="term" value="F:transferase activity"/>
    <property type="evidence" value="ECO:0007669"/>
    <property type="project" value="UniProtKB-KW"/>
</dbReference>
<proteinExistence type="predicted"/>
<dbReference type="Pfam" id="PF04230">
    <property type="entry name" value="PS_pyruv_trans"/>
    <property type="match status" value="1"/>
</dbReference>
<name>A0ABW3LQF1_9BACI</name>
<evidence type="ECO:0000313" key="2">
    <source>
        <dbReference type="EMBL" id="MFD1040621.1"/>
    </source>
</evidence>
<feature type="domain" description="Polysaccharide pyruvyl transferase" evidence="1">
    <location>
        <begin position="15"/>
        <end position="305"/>
    </location>
</feature>
<reference evidence="3" key="1">
    <citation type="journal article" date="2019" name="Int. J. Syst. Evol. Microbiol.">
        <title>The Global Catalogue of Microorganisms (GCM) 10K type strain sequencing project: providing services to taxonomists for standard genome sequencing and annotation.</title>
        <authorList>
            <consortium name="The Broad Institute Genomics Platform"/>
            <consortium name="The Broad Institute Genome Sequencing Center for Infectious Disease"/>
            <person name="Wu L."/>
            <person name="Ma J."/>
        </authorList>
    </citation>
    <scope>NUCLEOTIDE SEQUENCE [LARGE SCALE GENOMIC DNA]</scope>
    <source>
        <strain evidence="3">CCUG 56754</strain>
    </source>
</reference>
<evidence type="ECO:0000313" key="3">
    <source>
        <dbReference type="Proteomes" id="UP001597040"/>
    </source>
</evidence>
<dbReference type="Proteomes" id="UP001597040">
    <property type="component" value="Unassembled WGS sequence"/>
</dbReference>
<dbReference type="EMBL" id="JBHTKJ010000074">
    <property type="protein sequence ID" value="MFD1040621.1"/>
    <property type="molecule type" value="Genomic_DNA"/>
</dbReference>
<gene>
    <name evidence="2" type="ORF">ACFQ3N_19865</name>
</gene>
<evidence type="ECO:0000259" key="1">
    <source>
        <dbReference type="Pfam" id="PF04230"/>
    </source>
</evidence>
<dbReference type="RefSeq" id="WP_390364880.1">
    <property type="nucleotide sequence ID" value="NZ_JBHTKJ010000074.1"/>
</dbReference>
<comment type="caution">
    <text evidence="2">The sequence shown here is derived from an EMBL/GenBank/DDBJ whole genome shotgun (WGS) entry which is preliminary data.</text>
</comment>